<dbReference type="EMBL" id="GBXM01047112">
    <property type="protein sequence ID" value="JAH61465.1"/>
    <property type="molecule type" value="Transcribed_RNA"/>
</dbReference>
<protein>
    <submittedName>
        <fullName evidence="1">Uncharacterized protein</fullName>
    </submittedName>
</protein>
<reference evidence="1" key="2">
    <citation type="journal article" date="2015" name="Fish Shellfish Immunol.">
        <title>Early steps in the European eel (Anguilla anguilla)-Vibrio vulnificus interaction in the gills: Role of the RtxA13 toxin.</title>
        <authorList>
            <person name="Callol A."/>
            <person name="Pajuelo D."/>
            <person name="Ebbesson L."/>
            <person name="Teles M."/>
            <person name="MacKenzie S."/>
            <person name="Amaro C."/>
        </authorList>
    </citation>
    <scope>NUCLEOTIDE SEQUENCE</scope>
</reference>
<evidence type="ECO:0000313" key="1">
    <source>
        <dbReference type="EMBL" id="JAH61465.1"/>
    </source>
</evidence>
<organism evidence="1">
    <name type="scientific">Anguilla anguilla</name>
    <name type="common">European freshwater eel</name>
    <name type="synonym">Muraena anguilla</name>
    <dbReference type="NCBI Taxonomy" id="7936"/>
    <lineage>
        <taxon>Eukaryota</taxon>
        <taxon>Metazoa</taxon>
        <taxon>Chordata</taxon>
        <taxon>Craniata</taxon>
        <taxon>Vertebrata</taxon>
        <taxon>Euteleostomi</taxon>
        <taxon>Actinopterygii</taxon>
        <taxon>Neopterygii</taxon>
        <taxon>Teleostei</taxon>
        <taxon>Anguilliformes</taxon>
        <taxon>Anguillidae</taxon>
        <taxon>Anguilla</taxon>
    </lineage>
</organism>
<proteinExistence type="predicted"/>
<reference evidence="1" key="1">
    <citation type="submission" date="2014-11" db="EMBL/GenBank/DDBJ databases">
        <authorList>
            <person name="Amaro Gonzalez C."/>
        </authorList>
    </citation>
    <scope>NUCLEOTIDE SEQUENCE</scope>
</reference>
<name>A0A0E9U8H4_ANGAN</name>
<sequence length="15" mass="1627">MQDHGMQAISHPGAF</sequence>
<accession>A0A0E9U8H4</accession>